<evidence type="ECO:0000256" key="2">
    <source>
        <dbReference type="ARBA" id="ARBA00022553"/>
    </source>
</evidence>
<dbReference type="SUPFAM" id="SSF51905">
    <property type="entry name" value="FAD/NAD(P)-binding domain"/>
    <property type="match status" value="1"/>
</dbReference>
<dbReference type="SMART" id="SM00823">
    <property type="entry name" value="PKS_PP"/>
    <property type="match status" value="1"/>
</dbReference>
<evidence type="ECO:0000313" key="5">
    <source>
        <dbReference type="EMBL" id="GAE32915.1"/>
    </source>
</evidence>
<protein>
    <recommendedName>
        <fullName evidence="4">Carrier domain-containing protein</fullName>
    </recommendedName>
</protein>
<proteinExistence type="predicted"/>
<dbReference type="InterPro" id="IPR009081">
    <property type="entry name" value="PP-bd_ACP"/>
</dbReference>
<dbReference type="InterPro" id="IPR036736">
    <property type="entry name" value="ACP-like_sf"/>
</dbReference>
<dbReference type="PANTHER" id="PTHR48070">
    <property type="entry name" value="ESTERASE OVCA2"/>
    <property type="match status" value="1"/>
</dbReference>
<feature type="domain" description="Carrier" evidence="4">
    <location>
        <begin position="1"/>
        <end position="70"/>
    </location>
</feature>
<dbReference type="Pfam" id="PF00550">
    <property type="entry name" value="PP-binding"/>
    <property type="match status" value="1"/>
</dbReference>
<dbReference type="PROSITE" id="PS50075">
    <property type="entry name" value="CARRIER"/>
    <property type="match status" value="1"/>
</dbReference>
<keyword evidence="2" id="KW-0597">Phosphoprotein</keyword>
<dbReference type="SUPFAM" id="SSF53474">
    <property type="entry name" value="alpha/beta-Hydrolases"/>
    <property type="match status" value="1"/>
</dbReference>
<evidence type="ECO:0000313" key="6">
    <source>
        <dbReference type="Proteomes" id="UP000018895"/>
    </source>
</evidence>
<dbReference type="InterPro" id="IPR020806">
    <property type="entry name" value="PKS_PP-bd"/>
</dbReference>
<gene>
    <name evidence="5" type="ORF">JCM9152_4510</name>
</gene>
<dbReference type="AlphaFoldDB" id="W4QLD8"/>
<dbReference type="EMBL" id="BAUU01000061">
    <property type="protein sequence ID" value="GAE32915.1"/>
    <property type="molecule type" value="Genomic_DNA"/>
</dbReference>
<keyword evidence="6" id="KW-1185">Reference proteome</keyword>
<dbReference type="Pfam" id="PF13738">
    <property type="entry name" value="Pyr_redox_3"/>
    <property type="match status" value="1"/>
</dbReference>
<dbReference type="Gene3D" id="3.40.50.1820">
    <property type="entry name" value="alpha/beta hydrolase"/>
    <property type="match status" value="1"/>
</dbReference>
<accession>W4QLD8</accession>
<dbReference type="InterPro" id="IPR050593">
    <property type="entry name" value="LovG"/>
</dbReference>
<dbReference type="InterPro" id="IPR036188">
    <property type="entry name" value="FAD/NAD-bd_sf"/>
</dbReference>
<dbReference type="Gene3D" id="3.50.50.60">
    <property type="entry name" value="FAD/NAD(P)-binding domain"/>
    <property type="match status" value="1"/>
</dbReference>
<keyword evidence="3" id="KW-0378">Hydrolase</keyword>
<dbReference type="STRING" id="1236971.JCM9152_4510"/>
<evidence type="ECO:0000256" key="1">
    <source>
        <dbReference type="ARBA" id="ARBA00022450"/>
    </source>
</evidence>
<dbReference type="InterPro" id="IPR029058">
    <property type="entry name" value="AB_hydrolase_fold"/>
</dbReference>
<dbReference type="GO" id="GO:0031177">
    <property type="term" value="F:phosphopantetheine binding"/>
    <property type="evidence" value="ECO:0007669"/>
    <property type="project" value="InterPro"/>
</dbReference>
<dbReference type="Proteomes" id="UP000018895">
    <property type="component" value="Unassembled WGS sequence"/>
</dbReference>
<dbReference type="Pfam" id="PF03959">
    <property type="entry name" value="FSH1"/>
    <property type="match status" value="1"/>
</dbReference>
<sequence length="833" mass="93709">MEDFIRDAVLEITGKIIENDVSLLDSGLDSLASVSLRNRIATHYKVNLAPSFLFDYPDIKSITRYLRTLKSQEPNSVKPTLLKKSVSKMPVLVIGAGIGGLAFARNLEKSGVSVIVMEATDRVGGVWHWLANQESKLQIDSPGYGFDSTIPTTSNDLKWETIFPSRKEIIDGTKLVADSLKGPIYFNTLVKNIKKLEDSKYEVTYEIDGEIHKMMVSGVVALTGGLHKLVKKEFPGESSFNGHIALGVADDTPTKLFKDASVVILGHGAFAVENMRTALENGAKHVTIVCRKQNLVMPKVGNWILNSSKGTMSAEDVVDVMRPFYQACGINIEDLETVIRDQEGEIMLNQGTVPAGSDLYFLAQMLGKLKIVIGNPSGFTSNSVILEDGQSIQCDVFLKCLGAKTDDSILRNIFGENTQVDGLWINGDPNLITYNDGTNGSQILNKVKSLLCSSYSFFVQSFVPAYIHFREHPNEFNAVLERIKKESLGMTTLERLYTELWDFIDHAKQNLAKRITEECPFDRFQIECEEEWKSYCNKLGGTLSEGESIWKLLQPALQIIHRRDPHNLSEVRRQTSLLREGSISVFVPRRYRVLFLPGQGTDARLARTLLDQTGWLKKSNLDFVVPDAPYEMDAFTNEEQLQKLGLDGLVKSGLYNKNTRYREWRAGFEDLFQQHHYGTPIQVNSDVRDQWNTTLLYLKEVVQRYGPFDGIAGFCEGASVASVALFLQAQGHDHGLASVKFFLAMAPWRSPMHEADGLFNLNQPLKLPMLQIIGENDMEVFLEAAPHFRKDFVEASEFRHHGQHVYPQFTSNLEKELNRLLKRSEESKTLIFQ</sequence>
<dbReference type="Gene3D" id="1.10.1200.10">
    <property type="entry name" value="ACP-like"/>
    <property type="match status" value="1"/>
</dbReference>
<keyword evidence="1" id="KW-0596">Phosphopantetheine</keyword>
<evidence type="ECO:0000256" key="3">
    <source>
        <dbReference type="ARBA" id="ARBA00022801"/>
    </source>
</evidence>
<dbReference type="InterPro" id="IPR005645">
    <property type="entry name" value="FSH-like_dom"/>
</dbReference>
<name>W4QLD8_9BACI</name>
<evidence type="ECO:0000259" key="4">
    <source>
        <dbReference type="PROSITE" id="PS50075"/>
    </source>
</evidence>
<organism evidence="5 6">
    <name type="scientific">Halalkalibacter hemicellulosilyticusJCM 9152</name>
    <dbReference type="NCBI Taxonomy" id="1236971"/>
    <lineage>
        <taxon>Bacteria</taxon>
        <taxon>Bacillati</taxon>
        <taxon>Bacillota</taxon>
        <taxon>Bacilli</taxon>
        <taxon>Bacillales</taxon>
        <taxon>Bacillaceae</taxon>
        <taxon>Halalkalibacter</taxon>
    </lineage>
</organism>
<reference evidence="5" key="1">
    <citation type="journal article" date="2014" name="Genome Announc.">
        <title>Draft Genome Sequences of Three Alkaliphilic Bacillus Strains, Bacillus wakoensis JCM 9140T, Bacillus akibai JCM 9157T, and Bacillus hemicellulosilyticus JCM 9152T.</title>
        <authorList>
            <person name="Yuki M."/>
            <person name="Oshima K."/>
            <person name="Suda W."/>
            <person name="Oshida Y."/>
            <person name="Kitamura K."/>
            <person name="Iida T."/>
            <person name="Hattori M."/>
            <person name="Ohkuma M."/>
        </authorList>
    </citation>
    <scope>NUCLEOTIDE SEQUENCE [LARGE SCALE GENOMIC DNA]</scope>
    <source>
        <strain evidence="5">JCM 9152</strain>
    </source>
</reference>
<dbReference type="GO" id="GO:0005737">
    <property type="term" value="C:cytoplasm"/>
    <property type="evidence" value="ECO:0007669"/>
    <property type="project" value="TreeGrafter"/>
</dbReference>
<comment type="caution">
    <text evidence="5">The sequence shown here is derived from an EMBL/GenBank/DDBJ whole genome shotgun (WGS) entry which is preliminary data.</text>
</comment>
<dbReference type="SUPFAM" id="SSF47336">
    <property type="entry name" value="ACP-like"/>
    <property type="match status" value="1"/>
</dbReference>
<dbReference type="GO" id="GO:0016787">
    <property type="term" value="F:hydrolase activity"/>
    <property type="evidence" value="ECO:0007669"/>
    <property type="project" value="UniProtKB-KW"/>
</dbReference>
<dbReference type="PANTHER" id="PTHR48070:SF6">
    <property type="entry name" value="ESTERASE OVCA2"/>
    <property type="match status" value="1"/>
</dbReference>